<keyword evidence="1" id="KW-0472">Membrane</keyword>
<name>A0A369QIH6_9BACT</name>
<evidence type="ECO:0000313" key="2">
    <source>
        <dbReference type="EMBL" id="RDC62098.1"/>
    </source>
</evidence>
<evidence type="ECO:0000313" key="3">
    <source>
        <dbReference type="Proteomes" id="UP000253919"/>
    </source>
</evidence>
<dbReference type="EMBL" id="QASA01000001">
    <property type="protein sequence ID" value="RDC62098.1"/>
    <property type="molecule type" value="Genomic_DNA"/>
</dbReference>
<sequence length="41" mass="4976">MEWLQWPLTLIFVAGAVRAVYEWIKQRGRIKAGKRRKYNEI</sequence>
<keyword evidence="1" id="KW-0812">Transmembrane</keyword>
<protein>
    <submittedName>
        <fullName evidence="2">Uncharacterized protein</fullName>
    </submittedName>
</protein>
<proteinExistence type="predicted"/>
<dbReference type="AlphaFoldDB" id="A0A369QIH6"/>
<feature type="transmembrane region" description="Helical" evidence="1">
    <location>
        <begin position="6"/>
        <end position="24"/>
    </location>
</feature>
<gene>
    <name evidence="2" type="ORF">AHMF7616_00689</name>
</gene>
<keyword evidence="1" id="KW-1133">Transmembrane helix</keyword>
<accession>A0A369QIH6</accession>
<reference evidence="2 3" key="1">
    <citation type="submission" date="2018-04" db="EMBL/GenBank/DDBJ databases">
        <title>Adhaeribacter sp. HMF7616 genome sequencing and assembly.</title>
        <authorList>
            <person name="Kang H."/>
            <person name="Kang J."/>
            <person name="Cha I."/>
            <person name="Kim H."/>
            <person name="Joh K."/>
        </authorList>
    </citation>
    <scope>NUCLEOTIDE SEQUENCE [LARGE SCALE GENOMIC DNA]</scope>
    <source>
        <strain evidence="2 3">HMF7616</strain>
    </source>
</reference>
<comment type="caution">
    <text evidence="2">The sequence shown here is derived from an EMBL/GenBank/DDBJ whole genome shotgun (WGS) entry which is preliminary data.</text>
</comment>
<dbReference type="Proteomes" id="UP000253919">
    <property type="component" value="Unassembled WGS sequence"/>
</dbReference>
<keyword evidence="3" id="KW-1185">Reference proteome</keyword>
<organism evidence="2 3">
    <name type="scientific">Adhaeribacter pallidiroseus</name>
    <dbReference type="NCBI Taxonomy" id="2072847"/>
    <lineage>
        <taxon>Bacteria</taxon>
        <taxon>Pseudomonadati</taxon>
        <taxon>Bacteroidota</taxon>
        <taxon>Cytophagia</taxon>
        <taxon>Cytophagales</taxon>
        <taxon>Hymenobacteraceae</taxon>
        <taxon>Adhaeribacter</taxon>
    </lineage>
</organism>
<evidence type="ECO:0000256" key="1">
    <source>
        <dbReference type="SAM" id="Phobius"/>
    </source>
</evidence>